<proteinExistence type="predicted"/>
<protein>
    <recommendedName>
        <fullName evidence="1">bis(5'-nucleosyl)-tetraphosphatase (symmetrical)</fullName>
        <ecNumber evidence="1">3.6.1.41</ecNumber>
    </recommendedName>
</protein>
<evidence type="ECO:0000256" key="3">
    <source>
        <dbReference type="ARBA" id="ARBA00022741"/>
    </source>
</evidence>
<dbReference type="PANTHER" id="PTHR35795">
    <property type="entry name" value="SLR1885 PROTEIN"/>
    <property type="match status" value="1"/>
</dbReference>
<evidence type="ECO:0000256" key="5">
    <source>
        <dbReference type="ARBA" id="ARBA00023004"/>
    </source>
</evidence>
<dbReference type="Gene3D" id="1.10.3210.10">
    <property type="entry name" value="Hypothetical protein af1432"/>
    <property type="match status" value="1"/>
</dbReference>
<evidence type="ECO:0000256" key="4">
    <source>
        <dbReference type="ARBA" id="ARBA00022801"/>
    </source>
</evidence>
<dbReference type="Proteomes" id="UP001410648">
    <property type="component" value="Unassembled WGS sequence"/>
</dbReference>
<keyword evidence="3" id="KW-0547">Nucleotide-binding</keyword>
<accession>A0ABN1BB87</accession>
<sequence>MKDYIRMKNNKPIYSQNYCDLSRPELVELMEKTLSKRRFKHVLRVEKTALKLAEAYNADKEKVSIAALAHDYAKEKPDEEMRDLIISENLDLEMLQFGSNIWHGPVGAVLMKNEYHLDDEEIQDAIKYHTIGSPRMDIVAQIIYIADFIEPNRSFNGVEDARQLAKTDLESTIAYISRHTLKNLIKRKAKIYPKAIETYNVWGVKNKEEQDDPFVY</sequence>
<evidence type="ECO:0000259" key="7">
    <source>
        <dbReference type="PROSITE" id="PS51831"/>
    </source>
</evidence>
<evidence type="ECO:0000256" key="6">
    <source>
        <dbReference type="ARBA" id="ARBA00049417"/>
    </source>
</evidence>
<keyword evidence="9" id="KW-1185">Reference proteome</keyword>
<dbReference type="SMART" id="SM00471">
    <property type="entry name" value="HDc"/>
    <property type="match status" value="1"/>
</dbReference>
<dbReference type="InterPro" id="IPR003607">
    <property type="entry name" value="HD/PDEase_dom"/>
</dbReference>
<dbReference type="InterPro" id="IPR051094">
    <property type="entry name" value="Diverse_Catalytic_Enzymes"/>
</dbReference>
<name>A0ABN1BB87_9LACT</name>
<evidence type="ECO:0000313" key="9">
    <source>
        <dbReference type="Proteomes" id="UP001410648"/>
    </source>
</evidence>
<reference evidence="8 9" key="1">
    <citation type="journal article" date="2019" name="Int. J. Syst. Evol. Microbiol.">
        <title>The Global Catalogue of Microorganisms (GCM) 10K type strain sequencing project: providing services to taxonomists for standard genome sequencing and annotation.</title>
        <authorList>
            <consortium name="The Broad Institute Genomics Platform"/>
            <consortium name="The Broad Institute Genome Sequencing Center for Infectious Disease"/>
            <person name="Wu L."/>
            <person name="Ma J."/>
        </authorList>
    </citation>
    <scope>NUCLEOTIDE SEQUENCE [LARGE SCALE GENOMIC DNA]</scope>
    <source>
        <strain evidence="8 9">JCM 14232</strain>
    </source>
</reference>
<dbReference type="EC" id="3.6.1.41" evidence="1"/>
<dbReference type="PANTHER" id="PTHR35795:SF1">
    <property type="entry name" value="BIS(5'-NUCLEOSYL)-TETRAPHOSPHATASE, SYMMETRICAL"/>
    <property type="match status" value="1"/>
</dbReference>
<dbReference type="InterPro" id="IPR006674">
    <property type="entry name" value="HD_domain"/>
</dbReference>
<evidence type="ECO:0000256" key="1">
    <source>
        <dbReference type="ARBA" id="ARBA00012506"/>
    </source>
</evidence>
<keyword evidence="5" id="KW-0408">Iron</keyword>
<dbReference type="PROSITE" id="PS51831">
    <property type="entry name" value="HD"/>
    <property type="match status" value="1"/>
</dbReference>
<evidence type="ECO:0000256" key="2">
    <source>
        <dbReference type="ARBA" id="ARBA00022723"/>
    </source>
</evidence>
<dbReference type="CDD" id="cd00077">
    <property type="entry name" value="HDc"/>
    <property type="match status" value="1"/>
</dbReference>
<evidence type="ECO:0000313" key="8">
    <source>
        <dbReference type="EMBL" id="GAA0494059.1"/>
    </source>
</evidence>
<keyword evidence="2" id="KW-0479">Metal-binding</keyword>
<dbReference type="Pfam" id="PF01966">
    <property type="entry name" value="HD"/>
    <property type="match status" value="1"/>
</dbReference>
<organism evidence="8 9">
    <name type="scientific">Alkalibacterium indicireducens</name>
    <dbReference type="NCBI Taxonomy" id="398758"/>
    <lineage>
        <taxon>Bacteria</taxon>
        <taxon>Bacillati</taxon>
        <taxon>Bacillota</taxon>
        <taxon>Bacilli</taxon>
        <taxon>Lactobacillales</taxon>
        <taxon>Carnobacteriaceae</taxon>
        <taxon>Alkalibacterium</taxon>
    </lineage>
</organism>
<keyword evidence="4" id="KW-0378">Hydrolase</keyword>
<feature type="domain" description="HD" evidence="7">
    <location>
        <begin position="38"/>
        <end position="152"/>
    </location>
</feature>
<dbReference type="NCBIfam" id="TIGR00488">
    <property type="entry name" value="bis(5'-nucleosyl)-tetraphosphatase (symmetrical) YqeK"/>
    <property type="match status" value="1"/>
</dbReference>
<dbReference type="InterPro" id="IPR005249">
    <property type="entry name" value="YqeK"/>
</dbReference>
<comment type="caution">
    <text evidence="8">The sequence shown here is derived from an EMBL/GenBank/DDBJ whole genome shotgun (WGS) entry which is preliminary data.</text>
</comment>
<dbReference type="EMBL" id="BAAADA010000197">
    <property type="protein sequence ID" value="GAA0494059.1"/>
    <property type="molecule type" value="Genomic_DNA"/>
</dbReference>
<gene>
    <name evidence="8" type="primary">yqeK</name>
    <name evidence="8" type="ORF">GCM10008936_21190</name>
</gene>
<comment type="catalytic activity">
    <reaction evidence="6">
        <text>P(1),P(4)-bis(5'-adenosyl) tetraphosphate + H2O = 2 ADP + 2 H(+)</text>
        <dbReference type="Rhea" id="RHEA:24252"/>
        <dbReference type="ChEBI" id="CHEBI:15377"/>
        <dbReference type="ChEBI" id="CHEBI:15378"/>
        <dbReference type="ChEBI" id="CHEBI:58141"/>
        <dbReference type="ChEBI" id="CHEBI:456216"/>
        <dbReference type="EC" id="3.6.1.41"/>
    </reaction>
</comment>
<dbReference type="SUPFAM" id="SSF109604">
    <property type="entry name" value="HD-domain/PDEase-like"/>
    <property type="match status" value="1"/>
</dbReference>